<organism evidence="3 4">
    <name type="scientific">Pontibacter toksunensis</name>
    <dbReference type="NCBI Taxonomy" id="1332631"/>
    <lineage>
        <taxon>Bacteria</taxon>
        <taxon>Pseudomonadati</taxon>
        <taxon>Bacteroidota</taxon>
        <taxon>Cytophagia</taxon>
        <taxon>Cytophagales</taxon>
        <taxon>Hymenobacteraceae</taxon>
        <taxon>Pontibacter</taxon>
    </lineage>
</organism>
<evidence type="ECO:0000256" key="1">
    <source>
        <dbReference type="SAM" id="Phobius"/>
    </source>
</evidence>
<evidence type="ECO:0000313" key="3">
    <source>
        <dbReference type="EMBL" id="MFD2999976.1"/>
    </source>
</evidence>
<gene>
    <name evidence="3" type="ORF">ACFS7Z_06365</name>
</gene>
<keyword evidence="4" id="KW-1185">Reference proteome</keyword>
<feature type="transmembrane region" description="Helical" evidence="1">
    <location>
        <begin position="176"/>
        <end position="195"/>
    </location>
</feature>
<feature type="signal peptide" evidence="2">
    <location>
        <begin position="1"/>
        <end position="22"/>
    </location>
</feature>
<name>A0ABW6BS89_9BACT</name>
<keyword evidence="1" id="KW-1133">Transmembrane helix</keyword>
<dbReference type="RefSeq" id="WP_377482487.1">
    <property type="nucleotide sequence ID" value="NZ_JBHUOX010000003.1"/>
</dbReference>
<keyword evidence="2" id="KW-0732">Signal</keyword>
<evidence type="ECO:0000256" key="2">
    <source>
        <dbReference type="SAM" id="SignalP"/>
    </source>
</evidence>
<keyword evidence="1" id="KW-0472">Membrane</keyword>
<sequence length="200" mass="21732">MPLLLKSILLLPLYLLSTAVCAQDIILTKSGNEIVGKVMRIGADSVTYRYLSDVGGPAYTLPRQEVAHVKRMYATQPATPPEISYEQEALELQERQELILQAKLDAKAYYKGKGVFWTTMSSTILSPLAGFATGTVVSAVKPNVETDDNPNHHLQKDPVYQKAYREQAHRRKIGKAAAGFGAGVAMVSILSILAANMGGI</sequence>
<dbReference type="Proteomes" id="UP001597641">
    <property type="component" value="Unassembled WGS sequence"/>
</dbReference>
<proteinExistence type="predicted"/>
<protein>
    <recommendedName>
        <fullName evidence="5">DUF3592 domain-containing protein</fullName>
    </recommendedName>
</protein>
<feature type="chain" id="PRO_5046952439" description="DUF3592 domain-containing protein" evidence="2">
    <location>
        <begin position="23"/>
        <end position="200"/>
    </location>
</feature>
<evidence type="ECO:0000313" key="4">
    <source>
        <dbReference type="Proteomes" id="UP001597641"/>
    </source>
</evidence>
<reference evidence="4" key="1">
    <citation type="journal article" date="2019" name="Int. J. Syst. Evol. Microbiol.">
        <title>The Global Catalogue of Microorganisms (GCM) 10K type strain sequencing project: providing services to taxonomists for standard genome sequencing and annotation.</title>
        <authorList>
            <consortium name="The Broad Institute Genomics Platform"/>
            <consortium name="The Broad Institute Genome Sequencing Center for Infectious Disease"/>
            <person name="Wu L."/>
            <person name="Ma J."/>
        </authorList>
    </citation>
    <scope>NUCLEOTIDE SEQUENCE [LARGE SCALE GENOMIC DNA]</scope>
    <source>
        <strain evidence="4">KCTC 23984</strain>
    </source>
</reference>
<dbReference type="EMBL" id="JBHUOX010000003">
    <property type="protein sequence ID" value="MFD2999976.1"/>
    <property type="molecule type" value="Genomic_DNA"/>
</dbReference>
<keyword evidence="1" id="KW-0812">Transmembrane</keyword>
<evidence type="ECO:0008006" key="5">
    <source>
        <dbReference type="Google" id="ProtNLM"/>
    </source>
</evidence>
<accession>A0ABW6BS89</accession>
<comment type="caution">
    <text evidence="3">The sequence shown here is derived from an EMBL/GenBank/DDBJ whole genome shotgun (WGS) entry which is preliminary data.</text>
</comment>